<feature type="transmembrane region" description="Helical" evidence="24">
    <location>
        <begin position="49"/>
        <end position="66"/>
    </location>
</feature>
<comment type="catalytic activity">
    <reaction evidence="1">
        <text>a 1,2-diacyl-sn-glycero-3-phosphate + CTP + H(+) = a CDP-1,2-diacyl-sn-glycerol + diphosphate</text>
        <dbReference type="Rhea" id="RHEA:16229"/>
        <dbReference type="ChEBI" id="CHEBI:15378"/>
        <dbReference type="ChEBI" id="CHEBI:33019"/>
        <dbReference type="ChEBI" id="CHEBI:37563"/>
        <dbReference type="ChEBI" id="CHEBI:58332"/>
        <dbReference type="ChEBI" id="CHEBI:58608"/>
        <dbReference type="EC" id="2.7.7.41"/>
    </reaction>
</comment>
<dbReference type="EMBL" id="SIJB01000001">
    <property type="protein sequence ID" value="NBI27395.1"/>
    <property type="molecule type" value="Genomic_DNA"/>
</dbReference>
<protein>
    <recommendedName>
        <fullName evidence="7">Phosphatidate cytidylyltransferase</fullName>
        <ecNumber evidence="6">2.7.7.41</ecNumber>
    </recommendedName>
    <alternativeName>
        <fullName evidence="20">CDP-DAG synthase</fullName>
    </alternativeName>
    <alternativeName>
        <fullName evidence="22">CDP-DG synthase</fullName>
    </alternativeName>
    <alternativeName>
        <fullName evidence="18">CDP-diacylglycerol synthase</fullName>
    </alternativeName>
    <alternativeName>
        <fullName evidence="21">CDP-diglyceride pyrophosphorylase</fullName>
    </alternativeName>
    <alternativeName>
        <fullName evidence="23">CDP-diglyceride synthase</fullName>
    </alternativeName>
    <alternativeName>
        <fullName evidence="19">CTP:phosphatidate cytidylyltransferase</fullName>
    </alternativeName>
</protein>
<keyword evidence="9" id="KW-0444">Lipid biosynthesis</keyword>
<evidence type="ECO:0000256" key="9">
    <source>
        <dbReference type="ARBA" id="ARBA00022516"/>
    </source>
</evidence>
<evidence type="ECO:0000256" key="19">
    <source>
        <dbReference type="ARBA" id="ARBA00031825"/>
    </source>
</evidence>
<accession>A0A6N9PXR7</accession>
<dbReference type="AlphaFoldDB" id="A0A6N9PXR7"/>
<comment type="subcellular location">
    <subcellularLocation>
        <location evidence="2">Cell membrane</location>
        <topology evidence="2">Multi-pass membrane protein</topology>
    </subcellularLocation>
</comment>
<evidence type="ECO:0000256" key="16">
    <source>
        <dbReference type="ARBA" id="ARBA00023209"/>
    </source>
</evidence>
<evidence type="ECO:0000256" key="23">
    <source>
        <dbReference type="ARBA" id="ARBA00033406"/>
    </source>
</evidence>
<evidence type="ECO:0000256" key="24">
    <source>
        <dbReference type="SAM" id="Phobius"/>
    </source>
</evidence>
<feature type="transmembrane region" description="Helical" evidence="24">
    <location>
        <begin position="137"/>
        <end position="159"/>
    </location>
</feature>
<evidence type="ECO:0000256" key="21">
    <source>
        <dbReference type="ARBA" id="ARBA00032396"/>
    </source>
</evidence>
<sequence>MIQRIVTGALALALFMVFLFLGHVWFAMFMLLLSLIGYFEYVRITQNKVGQFSSVLGFVFVIYLVLPWTEMGISLFESLTLESVIWGMLLLFLLTSVFSKNKQDIKKISLLFLGAIYIGFGFHYMALTLFLEDGLFWALFIFISIWLTDSGAYFSGLIFGKHPLWPSISPKKTIEGSIGGIIITLLSAIIFSFLSPHLLELKQAIILAISISIFSQLGDLIQSAYKRVYDVKDSGTILPGHGGILDRCDSWIIVFPLLHLFHIL</sequence>
<keyword evidence="8" id="KW-1003">Cell membrane</keyword>
<dbReference type="OrthoDB" id="9799199at2"/>
<evidence type="ECO:0000256" key="1">
    <source>
        <dbReference type="ARBA" id="ARBA00001698"/>
    </source>
</evidence>
<evidence type="ECO:0000313" key="25">
    <source>
        <dbReference type="EMBL" id="NBI27395.1"/>
    </source>
</evidence>
<evidence type="ECO:0000256" key="22">
    <source>
        <dbReference type="ARBA" id="ARBA00032743"/>
    </source>
</evidence>
<keyword evidence="11 24" id="KW-0812">Transmembrane</keyword>
<feature type="transmembrane region" description="Helical" evidence="24">
    <location>
        <begin position="12"/>
        <end position="37"/>
    </location>
</feature>
<dbReference type="GO" id="GO:0016024">
    <property type="term" value="P:CDP-diacylglycerol biosynthetic process"/>
    <property type="evidence" value="ECO:0007669"/>
    <property type="project" value="TreeGrafter"/>
</dbReference>
<proteinExistence type="inferred from homology"/>
<dbReference type="Pfam" id="PF01148">
    <property type="entry name" value="CTP_transf_1"/>
    <property type="match status" value="1"/>
</dbReference>
<dbReference type="GO" id="GO:0004605">
    <property type="term" value="F:phosphatidate cytidylyltransferase activity"/>
    <property type="evidence" value="ECO:0007669"/>
    <property type="project" value="UniProtKB-EC"/>
</dbReference>
<dbReference type="PANTHER" id="PTHR46382:SF1">
    <property type="entry name" value="PHOSPHATIDATE CYTIDYLYLTRANSFERASE"/>
    <property type="match status" value="1"/>
</dbReference>
<keyword evidence="17" id="KW-1208">Phospholipid metabolism</keyword>
<evidence type="ECO:0000256" key="17">
    <source>
        <dbReference type="ARBA" id="ARBA00023264"/>
    </source>
</evidence>
<dbReference type="RefSeq" id="WP_160643291.1">
    <property type="nucleotide sequence ID" value="NZ_SIJB01000001.1"/>
</dbReference>
<evidence type="ECO:0000313" key="26">
    <source>
        <dbReference type="Proteomes" id="UP000448943"/>
    </source>
</evidence>
<comment type="similarity">
    <text evidence="5">Belongs to the CDS family.</text>
</comment>
<dbReference type="Proteomes" id="UP000448943">
    <property type="component" value="Unassembled WGS sequence"/>
</dbReference>
<keyword evidence="10 25" id="KW-0808">Transferase</keyword>
<keyword evidence="14" id="KW-0443">Lipid metabolism</keyword>
<organism evidence="25 26">
    <name type="scientific">Chengkuizengella marina</name>
    <dbReference type="NCBI Taxonomy" id="2507566"/>
    <lineage>
        <taxon>Bacteria</taxon>
        <taxon>Bacillati</taxon>
        <taxon>Bacillota</taxon>
        <taxon>Bacilli</taxon>
        <taxon>Bacillales</taxon>
        <taxon>Paenibacillaceae</taxon>
        <taxon>Chengkuizengella</taxon>
    </lineage>
</organism>
<keyword evidence="26" id="KW-1185">Reference proteome</keyword>
<dbReference type="PANTHER" id="PTHR46382">
    <property type="entry name" value="PHOSPHATIDATE CYTIDYLYLTRANSFERASE"/>
    <property type="match status" value="1"/>
</dbReference>
<evidence type="ECO:0000256" key="3">
    <source>
        <dbReference type="ARBA" id="ARBA00005119"/>
    </source>
</evidence>
<comment type="pathway">
    <text evidence="3">Phospholipid metabolism; CDP-diacylglycerol biosynthesis; CDP-diacylglycerol from sn-glycerol 3-phosphate: step 3/3.</text>
</comment>
<evidence type="ECO:0000256" key="18">
    <source>
        <dbReference type="ARBA" id="ARBA00029893"/>
    </source>
</evidence>
<reference evidence="25 26" key="1">
    <citation type="submission" date="2019-01" db="EMBL/GenBank/DDBJ databases">
        <title>Chengkuizengella sp. nov., isolated from deep-sea sediment of East Pacific Ocean.</title>
        <authorList>
            <person name="Yang J."/>
            <person name="Lai Q."/>
            <person name="Shao Z."/>
        </authorList>
    </citation>
    <scope>NUCLEOTIDE SEQUENCE [LARGE SCALE GENOMIC DNA]</scope>
    <source>
        <strain evidence="25 26">YPA3-1-1</strain>
    </source>
</reference>
<evidence type="ECO:0000256" key="2">
    <source>
        <dbReference type="ARBA" id="ARBA00004651"/>
    </source>
</evidence>
<comment type="pathway">
    <text evidence="4">Lipid metabolism.</text>
</comment>
<evidence type="ECO:0000256" key="11">
    <source>
        <dbReference type="ARBA" id="ARBA00022692"/>
    </source>
</evidence>
<evidence type="ECO:0000256" key="5">
    <source>
        <dbReference type="ARBA" id="ARBA00010185"/>
    </source>
</evidence>
<feature type="transmembrane region" description="Helical" evidence="24">
    <location>
        <begin position="78"/>
        <end position="98"/>
    </location>
</feature>
<keyword evidence="12 25" id="KW-0548">Nucleotidyltransferase</keyword>
<dbReference type="GO" id="GO:0005886">
    <property type="term" value="C:plasma membrane"/>
    <property type="evidence" value="ECO:0007669"/>
    <property type="project" value="UniProtKB-SubCell"/>
</dbReference>
<dbReference type="EC" id="2.7.7.41" evidence="6"/>
<gene>
    <name evidence="25" type="ORF">ERL59_00235</name>
</gene>
<evidence type="ECO:0000256" key="20">
    <source>
        <dbReference type="ARBA" id="ARBA00032253"/>
    </source>
</evidence>
<evidence type="ECO:0000256" key="6">
    <source>
        <dbReference type="ARBA" id="ARBA00012487"/>
    </source>
</evidence>
<feature type="transmembrane region" description="Helical" evidence="24">
    <location>
        <begin position="180"/>
        <end position="199"/>
    </location>
</feature>
<name>A0A6N9PXR7_9BACL</name>
<keyword evidence="15 24" id="KW-0472">Membrane</keyword>
<evidence type="ECO:0000256" key="8">
    <source>
        <dbReference type="ARBA" id="ARBA00022475"/>
    </source>
</evidence>
<evidence type="ECO:0000256" key="10">
    <source>
        <dbReference type="ARBA" id="ARBA00022679"/>
    </source>
</evidence>
<comment type="caution">
    <text evidence="25">The sequence shown here is derived from an EMBL/GenBank/DDBJ whole genome shotgun (WGS) entry which is preliminary data.</text>
</comment>
<evidence type="ECO:0000256" key="15">
    <source>
        <dbReference type="ARBA" id="ARBA00023136"/>
    </source>
</evidence>
<evidence type="ECO:0000256" key="14">
    <source>
        <dbReference type="ARBA" id="ARBA00023098"/>
    </source>
</evidence>
<evidence type="ECO:0000256" key="13">
    <source>
        <dbReference type="ARBA" id="ARBA00022989"/>
    </source>
</evidence>
<evidence type="ECO:0000256" key="4">
    <source>
        <dbReference type="ARBA" id="ARBA00005189"/>
    </source>
</evidence>
<keyword evidence="13 24" id="KW-1133">Transmembrane helix</keyword>
<keyword evidence="16" id="KW-0594">Phospholipid biosynthesis</keyword>
<feature type="transmembrane region" description="Helical" evidence="24">
    <location>
        <begin position="110"/>
        <end position="131"/>
    </location>
</feature>
<evidence type="ECO:0000256" key="7">
    <source>
        <dbReference type="ARBA" id="ARBA00019373"/>
    </source>
</evidence>
<evidence type="ECO:0000256" key="12">
    <source>
        <dbReference type="ARBA" id="ARBA00022695"/>
    </source>
</evidence>